<protein>
    <recommendedName>
        <fullName evidence="3">F-box domain-containing protein</fullName>
    </recommendedName>
</protein>
<name>A0AAD6B6Q1_9TELE</name>
<gene>
    <name evidence="1" type="ORF">JOQ06_001771</name>
</gene>
<evidence type="ECO:0008006" key="3">
    <source>
        <dbReference type="Google" id="ProtNLM"/>
    </source>
</evidence>
<dbReference type="Proteomes" id="UP001219934">
    <property type="component" value="Unassembled WGS sequence"/>
</dbReference>
<dbReference type="AlphaFoldDB" id="A0AAD6B6Q1"/>
<sequence>MLPEDSIRRILILVVLEDGDPAICTLALTCKQISDIESQQSFQEEAHFSWLDSVVNWRNTSDEHKGNYRRAYNMSMW</sequence>
<reference evidence="1" key="1">
    <citation type="submission" date="2022-11" db="EMBL/GenBank/DDBJ databases">
        <title>Chromosome-level genome of Pogonophryne albipinna.</title>
        <authorList>
            <person name="Jo E."/>
        </authorList>
    </citation>
    <scope>NUCLEOTIDE SEQUENCE</scope>
    <source>
        <strain evidence="1">SGF0006</strain>
        <tissue evidence="1">Muscle</tissue>
    </source>
</reference>
<accession>A0AAD6B6Q1</accession>
<comment type="caution">
    <text evidence="1">The sequence shown here is derived from an EMBL/GenBank/DDBJ whole genome shotgun (WGS) entry which is preliminary data.</text>
</comment>
<proteinExistence type="predicted"/>
<evidence type="ECO:0000313" key="1">
    <source>
        <dbReference type="EMBL" id="KAJ4937190.1"/>
    </source>
</evidence>
<organism evidence="1 2">
    <name type="scientific">Pogonophryne albipinna</name>
    <dbReference type="NCBI Taxonomy" id="1090488"/>
    <lineage>
        <taxon>Eukaryota</taxon>
        <taxon>Metazoa</taxon>
        <taxon>Chordata</taxon>
        <taxon>Craniata</taxon>
        <taxon>Vertebrata</taxon>
        <taxon>Euteleostomi</taxon>
        <taxon>Actinopterygii</taxon>
        <taxon>Neopterygii</taxon>
        <taxon>Teleostei</taxon>
        <taxon>Neoteleostei</taxon>
        <taxon>Acanthomorphata</taxon>
        <taxon>Eupercaria</taxon>
        <taxon>Perciformes</taxon>
        <taxon>Notothenioidei</taxon>
        <taxon>Pogonophryne</taxon>
    </lineage>
</organism>
<keyword evidence="2" id="KW-1185">Reference proteome</keyword>
<dbReference type="EMBL" id="JAPTMU010000010">
    <property type="protein sequence ID" value="KAJ4937190.1"/>
    <property type="molecule type" value="Genomic_DNA"/>
</dbReference>
<evidence type="ECO:0000313" key="2">
    <source>
        <dbReference type="Proteomes" id="UP001219934"/>
    </source>
</evidence>